<accession>X6P9B9</accession>
<name>X6P9B9_RETFI</name>
<feature type="transmembrane region" description="Helical" evidence="1">
    <location>
        <begin position="94"/>
        <end position="117"/>
    </location>
</feature>
<feature type="non-terminal residue" evidence="2">
    <location>
        <position position="219"/>
    </location>
</feature>
<organism evidence="2 3">
    <name type="scientific">Reticulomyxa filosa</name>
    <dbReference type="NCBI Taxonomy" id="46433"/>
    <lineage>
        <taxon>Eukaryota</taxon>
        <taxon>Sar</taxon>
        <taxon>Rhizaria</taxon>
        <taxon>Retaria</taxon>
        <taxon>Foraminifera</taxon>
        <taxon>Monothalamids</taxon>
        <taxon>Reticulomyxidae</taxon>
        <taxon>Reticulomyxa</taxon>
    </lineage>
</organism>
<dbReference type="AlphaFoldDB" id="X6P9B9"/>
<keyword evidence="3" id="KW-1185">Reference proteome</keyword>
<sequence length="219" mass="25172">MARFYADISKRYDKLFDKDTYHLNRAVNVNVTGDKVNWTLEAKADANNKVDSKLTVKHELFERENFQLETSVTKNPKFILTSTRLPFAKTKFRLLCVATYFFLIFIYFFILSGGVLFSPFTEEGGGKRRKVLLLFFIVSEPKAEVEFSNQLDKVAWSVKVGSNWKSAAMEADSSVAYKVVDNVTLGAKFSVEKEALKTAFGIKDYNFKFEWQRNSDQTL</sequence>
<reference evidence="2 3" key="1">
    <citation type="journal article" date="2013" name="Curr. Biol.">
        <title>The Genome of the Foraminiferan Reticulomyxa filosa.</title>
        <authorList>
            <person name="Glockner G."/>
            <person name="Hulsmann N."/>
            <person name="Schleicher M."/>
            <person name="Noegel A.A."/>
            <person name="Eichinger L."/>
            <person name="Gallinger C."/>
            <person name="Pawlowski J."/>
            <person name="Sierra R."/>
            <person name="Euteneuer U."/>
            <person name="Pillet L."/>
            <person name="Moustafa A."/>
            <person name="Platzer M."/>
            <person name="Groth M."/>
            <person name="Szafranski K."/>
            <person name="Schliwa M."/>
        </authorList>
    </citation>
    <scope>NUCLEOTIDE SEQUENCE [LARGE SCALE GENOMIC DNA]</scope>
</reference>
<evidence type="ECO:0000256" key="1">
    <source>
        <dbReference type="SAM" id="Phobius"/>
    </source>
</evidence>
<keyword evidence="1" id="KW-0472">Membrane</keyword>
<gene>
    <name evidence="2" type="ORF">RFI_02863</name>
</gene>
<protein>
    <submittedName>
        <fullName evidence="2">Uncharacterized protein</fullName>
    </submittedName>
</protein>
<dbReference type="Proteomes" id="UP000023152">
    <property type="component" value="Unassembled WGS sequence"/>
</dbReference>
<keyword evidence="1" id="KW-1133">Transmembrane helix</keyword>
<proteinExistence type="predicted"/>
<evidence type="ECO:0000313" key="2">
    <source>
        <dbReference type="EMBL" id="ETO34232.1"/>
    </source>
</evidence>
<dbReference type="EMBL" id="ASPP01002750">
    <property type="protein sequence ID" value="ETO34232.1"/>
    <property type="molecule type" value="Genomic_DNA"/>
</dbReference>
<comment type="caution">
    <text evidence="2">The sequence shown here is derived from an EMBL/GenBank/DDBJ whole genome shotgun (WGS) entry which is preliminary data.</text>
</comment>
<evidence type="ECO:0000313" key="3">
    <source>
        <dbReference type="Proteomes" id="UP000023152"/>
    </source>
</evidence>
<keyword evidence="1" id="KW-0812">Transmembrane</keyword>